<dbReference type="GO" id="GO:0004356">
    <property type="term" value="F:glutamine synthetase activity"/>
    <property type="evidence" value="ECO:0007669"/>
    <property type="project" value="UniProtKB-EC"/>
</dbReference>
<feature type="domain" description="VWFA" evidence="1">
    <location>
        <begin position="1"/>
        <end position="148"/>
    </location>
</feature>
<reference evidence="2" key="1">
    <citation type="submission" date="2018-06" db="EMBL/GenBank/DDBJ databases">
        <authorList>
            <person name="Zhirakovskaya E."/>
        </authorList>
    </citation>
    <scope>NUCLEOTIDE SEQUENCE</scope>
</reference>
<accession>A0A3B0S1N4</accession>
<sequence length="788" mass="84520">MGEWSEDRKVGLMAYGHRRRGDCSDIETLVTPSKSAREEILSRINSITPTGKTPLTDAIEQAAIALSYTDQPATVVLISDGLESCGRDPCALAAALEKAGVGFTAHVVGFGLSGDADAASLSCIAENTGGRYISASNATELGQALSEVAVAVAEAPKPEPEPVPEAPKVTLTVPKTAIAGSEITVGWSPTIAERDYVTIGPVGSKEGTYETYVTVGTETEGLLTMPAFAGQYEVRYVLNETRKPQGVETIEIIDPDITLTGPEQITAGALFDISWQNGVNRRDYITIVPVGADEGTYDSYFTVENFSEGILTAAPEPGLYELRYVLNQGARTVARRAIEVLETEVTLQGPDTALAGSAFDVSWAGAVGENDYITIVPMGADEGTYGNYFVVQDNSKDELSAPADPGLYELRYILREGDKTTARAAIEITEPEVTISGPETALAGSEIKVTWTGEVDEGDYITIVPMGTDEGTYGNYITTRGTGENSLQAPSEPGLYELRYALRESARTMARASIEITEPEVTVSGPDTALAGSRVEVSWTGAVANNDYVTIVPMGSDEGTFGNYKTLRNDTKTDLKAPADPGIYEIRYILREGSKTLARQMIEITEPKVSLEAPNEIRAGDKLRVGWTGTVADNDYIALVPMGSEDSEFGTYFVVRDRAESDMKAPDETGLYELRYILREGGRVLARTRVEVVTVDAALEAGASLSAPDTAAPGAVIKVNWDVSSDSADQRITLARGNQPIFTWLQAVKITGDGPVEITLPKEPGVYELRFLDLSNQAVLSRKVIKVE</sequence>
<dbReference type="SUPFAM" id="SSF53300">
    <property type="entry name" value="vWA-like"/>
    <property type="match status" value="1"/>
</dbReference>
<dbReference type="Gene3D" id="3.40.50.410">
    <property type="entry name" value="von Willebrand factor, type A domain"/>
    <property type="match status" value="1"/>
</dbReference>
<dbReference type="Pfam" id="PF13519">
    <property type="entry name" value="VWA_2"/>
    <property type="match status" value="1"/>
</dbReference>
<keyword evidence="2" id="KW-0436">Ligase</keyword>
<proteinExistence type="predicted"/>
<name>A0A3B0S1N4_9ZZZZ</name>
<organism evidence="2">
    <name type="scientific">hydrothermal vent metagenome</name>
    <dbReference type="NCBI Taxonomy" id="652676"/>
    <lineage>
        <taxon>unclassified sequences</taxon>
        <taxon>metagenomes</taxon>
        <taxon>ecological metagenomes</taxon>
    </lineage>
</organism>
<dbReference type="PROSITE" id="PS50234">
    <property type="entry name" value="VWFA"/>
    <property type="match status" value="1"/>
</dbReference>
<dbReference type="InterPro" id="IPR002035">
    <property type="entry name" value="VWF_A"/>
</dbReference>
<dbReference type="InterPro" id="IPR036465">
    <property type="entry name" value="vWFA_dom_sf"/>
</dbReference>
<dbReference type="AlphaFoldDB" id="A0A3B0S1N4"/>
<dbReference type="EC" id="6.3.1.2" evidence="2"/>
<dbReference type="EMBL" id="UOEG01000117">
    <property type="protein sequence ID" value="VAV94338.1"/>
    <property type="molecule type" value="Genomic_DNA"/>
</dbReference>
<evidence type="ECO:0000313" key="2">
    <source>
        <dbReference type="EMBL" id="VAV94338.1"/>
    </source>
</evidence>
<protein>
    <submittedName>
        <fullName evidence="2">Glutamine synthetase type I</fullName>
        <ecNumber evidence="2">6.3.1.2</ecNumber>
    </submittedName>
</protein>
<evidence type="ECO:0000259" key="1">
    <source>
        <dbReference type="PROSITE" id="PS50234"/>
    </source>
</evidence>
<gene>
    <name evidence="2" type="ORF">MNBD_ALPHA07-189</name>
</gene>